<evidence type="ECO:0000313" key="3">
    <source>
        <dbReference type="EMBL" id="MBM7063316.1"/>
    </source>
</evidence>
<feature type="coiled-coil region" evidence="1">
    <location>
        <begin position="116"/>
        <end position="143"/>
    </location>
</feature>
<proteinExistence type="predicted"/>
<evidence type="ECO:0000256" key="1">
    <source>
        <dbReference type="SAM" id="Coils"/>
    </source>
</evidence>
<feature type="chain" id="PRO_5046699116" evidence="2">
    <location>
        <begin position="25"/>
        <end position="198"/>
    </location>
</feature>
<gene>
    <name evidence="3" type="ORF">JQX08_21570</name>
</gene>
<keyword evidence="1" id="KW-0175">Coiled coil</keyword>
<feature type="signal peptide" evidence="2">
    <location>
        <begin position="1"/>
        <end position="24"/>
    </location>
</feature>
<reference evidence="3 4" key="1">
    <citation type="submission" date="2021-02" db="EMBL/GenBank/DDBJ databases">
        <authorList>
            <person name="Lee D.-H."/>
        </authorList>
    </citation>
    <scope>NUCLEOTIDE SEQUENCE [LARGE SCALE GENOMIC DNA]</scope>
    <source>
        <strain evidence="3 4">UL073</strain>
    </source>
</reference>
<protein>
    <submittedName>
        <fullName evidence="3">DUF4124 domain-containing protein</fullName>
    </submittedName>
</protein>
<organism evidence="3 4">
    <name type="scientific">Zestomonas insulae</name>
    <dbReference type="NCBI Taxonomy" id="2809017"/>
    <lineage>
        <taxon>Bacteria</taxon>
        <taxon>Pseudomonadati</taxon>
        <taxon>Pseudomonadota</taxon>
        <taxon>Gammaproteobacteria</taxon>
        <taxon>Pseudomonadales</taxon>
        <taxon>Pseudomonadaceae</taxon>
        <taxon>Zestomonas</taxon>
    </lineage>
</organism>
<sequence>MLNPVSLRVMLLFGSLSLPLLAQATELYRYTNDKGVPVLDRQGVPPQYIGKGYEVLNEQGRVVKVVPPAPSADEMRRQLADKARASSDAQLLRLYSTPEDVERAKERKLAELDGVISVARSNLQSLRTQQANLQSQAADTERAGREVPAHLVAQIENLKAEQVHTQHDITRYEGVRKQAAASFDADRARLSELLGARP</sequence>
<name>A0ABS2IJS7_9GAMM</name>
<evidence type="ECO:0000313" key="4">
    <source>
        <dbReference type="Proteomes" id="UP000717995"/>
    </source>
</evidence>
<dbReference type="RefSeq" id="WP_205350510.1">
    <property type="nucleotide sequence ID" value="NZ_JAFEUP010000007.1"/>
</dbReference>
<evidence type="ECO:0000256" key="2">
    <source>
        <dbReference type="SAM" id="SignalP"/>
    </source>
</evidence>
<accession>A0ABS2IJS7</accession>
<keyword evidence="4" id="KW-1185">Reference proteome</keyword>
<comment type="caution">
    <text evidence="3">The sequence shown here is derived from an EMBL/GenBank/DDBJ whole genome shotgun (WGS) entry which is preliminary data.</text>
</comment>
<dbReference type="Proteomes" id="UP000717995">
    <property type="component" value="Unassembled WGS sequence"/>
</dbReference>
<dbReference type="EMBL" id="JAFEUP010000007">
    <property type="protein sequence ID" value="MBM7063316.1"/>
    <property type="molecule type" value="Genomic_DNA"/>
</dbReference>
<keyword evidence="2" id="KW-0732">Signal</keyword>